<dbReference type="PROSITE" id="PS51471">
    <property type="entry name" value="FE2OG_OXY"/>
    <property type="match status" value="1"/>
</dbReference>
<dbReference type="GO" id="GO:0016491">
    <property type="term" value="F:oxidoreductase activity"/>
    <property type="evidence" value="ECO:0007669"/>
    <property type="project" value="UniProtKB-KW"/>
</dbReference>
<dbReference type="Proteomes" id="UP000266841">
    <property type="component" value="Unassembled WGS sequence"/>
</dbReference>
<dbReference type="InterPro" id="IPR050231">
    <property type="entry name" value="Iron_ascorbate_oxido_reductase"/>
</dbReference>
<dbReference type="OMA" id="AKYEVVT"/>
<dbReference type="GO" id="GO:0046872">
    <property type="term" value="F:metal ion binding"/>
    <property type="evidence" value="ECO:0007669"/>
    <property type="project" value="UniProtKB-KW"/>
</dbReference>
<feature type="compositionally biased region" description="Polar residues" evidence="2">
    <location>
        <begin position="61"/>
        <end position="71"/>
    </location>
</feature>
<name>K0TDM4_THAOC</name>
<evidence type="ECO:0000313" key="4">
    <source>
        <dbReference type="EMBL" id="EJK76798.1"/>
    </source>
</evidence>
<comment type="caution">
    <text evidence="4">The sequence shown here is derived from an EMBL/GenBank/DDBJ whole genome shotgun (WGS) entry which is preliminary data.</text>
</comment>
<dbReference type="PRINTS" id="PR00682">
    <property type="entry name" value="IPNSYNTHASE"/>
</dbReference>
<organism evidence="4 5">
    <name type="scientific">Thalassiosira oceanica</name>
    <name type="common">Marine diatom</name>
    <dbReference type="NCBI Taxonomy" id="159749"/>
    <lineage>
        <taxon>Eukaryota</taxon>
        <taxon>Sar</taxon>
        <taxon>Stramenopiles</taxon>
        <taxon>Ochrophyta</taxon>
        <taxon>Bacillariophyta</taxon>
        <taxon>Coscinodiscophyceae</taxon>
        <taxon>Thalassiosirophycidae</taxon>
        <taxon>Thalassiosirales</taxon>
        <taxon>Thalassiosiraceae</taxon>
        <taxon>Thalassiosira</taxon>
    </lineage>
</organism>
<feature type="non-terminal residue" evidence="4">
    <location>
        <position position="1"/>
    </location>
</feature>
<dbReference type="Pfam" id="PF03171">
    <property type="entry name" value="2OG-FeII_Oxy"/>
    <property type="match status" value="1"/>
</dbReference>
<gene>
    <name evidence="4" type="ORF">THAOC_01419</name>
</gene>
<dbReference type="EMBL" id="AGNL01001684">
    <property type="protein sequence ID" value="EJK76798.1"/>
    <property type="molecule type" value="Genomic_DNA"/>
</dbReference>
<dbReference type="AlphaFoldDB" id="K0TDM4"/>
<evidence type="ECO:0000313" key="5">
    <source>
        <dbReference type="Proteomes" id="UP000266841"/>
    </source>
</evidence>
<dbReference type="InterPro" id="IPR044861">
    <property type="entry name" value="IPNS-like_FE2OG_OXY"/>
</dbReference>
<dbReference type="Pfam" id="PF14226">
    <property type="entry name" value="DIOX_N"/>
    <property type="match status" value="1"/>
</dbReference>
<dbReference type="Gene3D" id="2.60.120.330">
    <property type="entry name" value="B-lactam Antibiotic, Isopenicillin N Synthase, Chain"/>
    <property type="match status" value="1"/>
</dbReference>
<dbReference type="InterPro" id="IPR027443">
    <property type="entry name" value="IPNS-like_sf"/>
</dbReference>
<evidence type="ECO:0000259" key="3">
    <source>
        <dbReference type="PROSITE" id="PS51471"/>
    </source>
</evidence>
<keyword evidence="5" id="KW-1185">Reference proteome</keyword>
<dbReference type="InterPro" id="IPR005123">
    <property type="entry name" value="Oxoglu/Fe-dep_dioxygenase_dom"/>
</dbReference>
<feature type="region of interest" description="Disordered" evidence="2">
    <location>
        <begin position="39"/>
        <end position="73"/>
    </location>
</feature>
<dbReference type="eggNOG" id="KOG0143">
    <property type="taxonomic scope" value="Eukaryota"/>
</dbReference>
<accession>K0TDM4</accession>
<dbReference type="InterPro" id="IPR026992">
    <property type="entry name" value="DIOX_N"/>
</dbReference>
<reference evidence="4 5" key="1">
    <citation type="journal article" date="2012" name="Genome Biol.">
        <title>Genome and low-iron response of an oceanic diatom adapted to chronic iron limitation.</title>
        <authorList>
            <person name="Lommer M."/>
            <person name="Specht M."/>
            <person name="Roy A.S."/>
            <person name="Kraemer L."/>
            <person name="Andreson R."/>
            <person name="Gutowska M.A."/>
            <person name="Wolf J."/>
            <person name="Bergner S.V."/>
            <person name="Schilhabel M.B."/>
            <person name="Klostermeier U.C."/>
            <person name="Beiko R.G."/>
            <person name="Rosenstiel P."/>
            <person name="Hippler M."/>
            <person name="Laroche J."/>
        </authorList>
    </citation>
    <scope>NUCLEOTIDE SEQUENCE [LARGE SCALE GENOMIC DNA]</scope>
    <source>
        <strain evidence="4 5">CCMP1005</strain>
    </source>
</reference>
<proteinExistence type="inferred from homology"/>
<keyword evidence="1" id="KW-0560">Oxidoreductase</keyword>
<evidence type="ECO:0000256" key="2">
    <source>
        <dbReference type="SAM" id="MobiDB-lite"/>
    </source>
</evidence>
<keyword evidence="1" id="KW-0479">Metal-binding</keyword>
<evidence type="ECO:0000256" key="1">
    <source>
        <dbReference type="RuleBase" id="RU003682"/>
    </source>
</evidence>
<feature type="compositionally biased region" description="Basic and acidic residues" evidence="2">
    <location>
        <begin position="45"/>
        <end position="58"/>
    </location>
</feature>
<keyword evidence="1" id="KW-0408">Iron</keyword>
<sequence length="383" mass="42759">SRDAGLELVAESSPSVGQFRDADERSSLVLIQSRFPRLTSTGLETGDRRQERAGDSARKSPLSSRTGLTPSTHDRANAQAIRGPQEAHYGFFAISNHGACKNVTKNLWESSKAFFDLPLEVKSSTPMTEDYPYGYEMEERLCARRRTHHGSVVDSKETFSIGPLSALSGMPFRRFPVGGPASFETSLNDYYESMEKLAEVLFRGFALALELDENWFTCDGRFDRARHQCALRILNYPHLKFDDSGITIRAGAHTDYGAFTILKSGGPGLQLNLSGDGAKGSWLDVPYLDDDVLIINLGDLMQRWTNDKWRSTLHRVVAESNESERGECESIRRQSIAFFVNMNGDASIETLGSCMNESNKSRYQPIKASDYLIKRHAQSMGQE</sequence>
<comment type="similarity">
    <text evidence="1">Belongs to the iron/ascorbate-dependent oxidoreductase family.</text>
</comment>
<dbReference type="PANTHER" id="PTHR47990">
    <property type="entry name" value="2-OXOGLUTARATE (2OG) AND FE(II)-DEPENDENT OXYGENASE SUPERFAMILY PROTEIN-RELATED"/>
    <property type="match status" value="1"/>
</dbReference>
<dbReference type="SUPFAM" id="SSF51197">
    <property type="entry name" value="Clavaminate synthase-like"/>
    <property type="match status" value="1"/>
</dbReference>
<feature type="domain" description="Fe2OG dioxygenase" evidence="3">
    <location>
        <begin position="226"/>
        <end position="342"/>
    </location>
</feature>
<protein>
    <recommendedName>
        <fullName evidence="3">Fe2OG dioxygenase domain-containing protein</fullName>
    </recommendedName>
</protein>
<dbReference type="OrthoDB" id="288590at2759"/>